<reference evidence="1 2" key="1">
    <citation type="submission" date="2017-05" db="EMBL/GenBank/DDBJ databases">
        <title>The Genome Sequence of Tsuchiyaea wingfieldii DSM 27421.</title>
        <authorList>
            <person name="Cuomo C."/>
            <person name="Passer A."/>
            <person name="Billmyre B."/>
            <person name="Heitman J."/>
        </authorList>
    </citation>
    <scope>NUCLEOTIDE SEQUENCE [LARGE SCALE GENOMIC DNA]</scope>
    <source>
        <strain evidence="1 2">DSM 27421</strain>
    </source>
</reference>
<protein>
    <submittedName>
        <fullName evidence="1">Uncharacterized protein</fullName>
    </submittedName>
</protein>
<gene>
    <name evidence="1" type="ORF">B9479_008127</name>
</gene>
<sequence length="153" mass="17005">MLGVDVMKERKAGPISFTLVFIDKLSEAIVERGAQADREEGAVPPRVFKKLEEASESASAAFNATIKRLDTSAEADTEAKVTVSSKSSTTRKFWEVVIRPYISKKRPASKSPVKTLLTTLYTGLRYFLLPYSVSPNLLWETTEEALIRYPSVS</sequence>
<dbReference type="Proteomes" id="UP000322245">
    <property type="component" value="Unassembled WGS sequence"/>
</dbReference>
<comment type="caution">
    <text evidence="1">The sequence shown here is derived from an EMBL/GenBank/DDBJ whole genome shotgun (WGS) entry which is preliminary data.</text>
</comment>
<organism evidence="1 2">
    <name type="scientific">Cryptococcus floricola</name>
    <dbReference type="NCBI Taxonomy" id="2591691"/>
    <lineage>
        <taxon>Eukaryota</taxon>
        <taxon>Fungi</taxon>
        <taxon>Dikarya</taxon>
        <taxon>Basidiomycota</taxon>
        <taxon>Agaricomycotina</taxon>
        <taxon>Tremellomycetes</taxon>
        <taxon>Tremellales</taxon>
        <taxon>Cryptococcaceae</taxon>
        <taxon>Cryptococcus</taxon>
    </lineage>
</organism>
<keyword evidence="2" id="KW-1185">Reference proteome</keyword>
<evidence type="ECO:0000313" key="1">
    <source>
        <dbReference type="EMBL" id="TYJ51306.1"/>
    </source>
</evidence>
<evidence type="ECO:0000313" key="2">
    <source>
        <dbReference type="Proteomes" id="UP000322245"/>
    </source>
</evidence>
<proteinExistence type="predicted"/>
<name>A0A5D3ANS7_9TREE</name>
<dbReference type="AlphaFoldDB" id="A0A5D3ANS7"/>
<accession>A0A5D3ANS7</accession>
<dbReference type="EMBL" id="NIDF01000280">
    <property type="protein sequence ID" value="TYJ51306.1"/>
    <property type="molecule type" value="Genomic_DNA"/>
</dbReference>